<dbReference type="EMBL" id="CP000393">
    <property type="protein sequence ID" value="ABG52391.1"/>
    <property type="molecule type" value="Genomic_DNA"/>
</dbReference>
<dbReference type="PROSITE" id="PS00531">
    <property type="entry name" value="RNASE_T2_2"/>
    <property type="match status" value="1"/>
</dbReference>
<organism evidence="3">
    <name type="scientific">Trichodesmium erythraeum (strain IMS101)</name>
    <dbReference type="NCBI Taxonomy" id="203124"/>
    <lineage>
        <taxon>Bacteria</taxon>
        <taxon>Bacillati</taxon>
        <taxon>Cyanobacteriota</taxon>
        <taxon>Cyanophyceae</taxon>
        <taxon>Oscillatoriophycideae</taxon>
        <taxon>Oscillatoriales</taxon>
        <taxon>Microcoleaceae</taxon>
        <taxon>Trichodesmium</taxon>
    </lineage>
</organism>
<dbReference type="InterPro" id="IPR033130">
    <property type="entry name" value="RNase_T2_His_AS_2"/>
</dbReference>
<dbReference type="PANTHER" id="PTHR11240">
    <property type="entry name" value="RIBONUCLEASE T2"/>
    <property type="match status" value="1"/>
</dbReference>
<dbReference type="InterPro" id="IPR001568">
    <property type="entry name" value="RNase_T2-like"/>
</dbReference>
<dbReference type="GO" id="GO:0003723">
    <property type="term" value="F:RNA binding"/>
    <property type="evidence" value="ECO:0007669"/>
    <property type="project" value="InterPro"/>
</dbReference>
<dbReference type="InterPro" id="IPR039378">
    <property type="entry name" value="RNase_T2_prok"/>
</dbReference>
<reference evidence="3" key="1">
    <citation type="submission" date="2006-06" db="EMBL/GenBank/DDBJ databases">
        <title>Complete sequence of Trichodesmium erythraeum IMS101.</title>
        <authorList>
            <consortium name="US DOE Joint Genome Institute"/>
            <person name="Copeland A."/>
            <person name="Lucas S."/>
            <person name="Lapidus A."/>
            <person name="Barry K."/>
            <person name="Detter J.C."/>
            <person name="Glavina del Rio T."/>
            <person name="Hammon N."/>
            <person name="Israni S."/>
            <person name="Dalin E."/>
            <person name="Tice H."/>
            <person name="Pitluck S."/>
            <person name="Kiss H."/>
            <person name="Munk A.C."/>
            <person name="Brettin T."/>
            <person name="Bruce D."/>
            <person name="Han C."/>
            <person name="Tapia R."/>
            <person name="Gilna P."/>
            <person name="Schmutz J."/>
            <person name="Larimer F."/>
            <person name="Land M."/>
            <person name="Hauser L."/>
            <person name="Kyrpides N."/>
            <person name="Kim E."/>
            <person name="Richardson P."/>
        </authorList>
    </citation>
    <scope>NUCLEOTIDE SEQUENCE [LARGE SCALE GENOMIC DNA]</scope>
    <source>
        <strain evidence="3">IMS101</strain>
    </source>
</reference>
<dbReference type="InterPro" id="IPR018188">
    <property type="entry name" value="RNase_T2_His_AS_1"/>
</dbReference>
<sequence>MRLIIIFLLYFFLVGQNSAFAVYKVDGEFIVNSCQAYTSIKKKSEPVTLEPGKVYQVLGQNKKSGDYFSIKVGKQNKWINKNCGEFNPSGQRAYYESRKFGEFNPSGQRAYESKSSYKSESSYEKRSLTEKNKTIANCPAQGCARKYVLAISWQPSFCQTRQYIPECISQTTDRYDANNFTLHGLWPDKLTYCGVSNQDINNDKQREWDDLPRLNLDQETTSELAIVMPGVQSYLHRHEWTKHGTCDGRDEDTYYDVSIDLLNEVNASEVQDLFTENIGKRITQSQIETAFDNSFGKGAGQSVKIKCNGGLISELQIKMRRPLVGEKLRDVLIPTSGSSCSSGIVDPVGF</sequence>
<dbReference type="STRING" id="203124.Tery_3279"/>
<proteinExistence type="inferred from homology"/>
<dbReference type="PROSITE" id="PS00530">
    <property type="entry name" value="RNASE_T2_1"/>
    <property type="match status" value="1"/>
</dbReference>
<dbReference type="InterPro" id="IPR036430">
    <property type="entry name" value="RNase_T2-like_sf"/>
</dbReference>
<name>Q10ZD3_TRIEI</name>
<dbReference type="SUPFAM" id="SSF55895">
    <property type="entry name" value="Ribonuclease Rh-like"/>
    <property type="match status" value="1"/>
</dbReference>
<comment type="similarity">
    <text evidence="1 2">Belongs to the RNase T2 family.</text>
</comment>
<dbReference type="HOGENOM" id="CLU_066430_0_0_3"/>
<protein>
    <submittedName>
        <fullName evidence="3">Ribonuclease T2</fullName>
    </submittedName>
</protein>
<evidence type="ECO:0000256" key="2">
    <source>
        <dbReference type="RuleBase" id="RU004328"/>
    </source>
</evidence>
<dbReference type="GO" id="GO:0006401">
    <property type="term" value="P:RNA catabolic process"/>
    <property type="evidence" value="ECO:0007669"/>
    <property type="project" value="UniProtKB-ARBA"/>
</dbReference>
<dbReference type="eggNOG" id="COG3719">
    <property type="taxonomic scope" value="Bacteria"/>
</dbReference>
<dbReference type="PANTHER" id="PTHR11240:SF22">
    <property type="entry name" value="RIBONUCLEASE T2"/>
    <property type="match status" value="1"/>
</dbReference>
<dbReference type="GO" id="GO:0033897">
    <property type="term" value="F:ribonuclease T2 activity"/>
    <property type="evidence" value="ECO:0007669"/>
    <property type="project" value="InterPro"/>
</dbReference>
<accession>Q10ZD3</accession>
<dbReference type="CDD" id="cd01062">
    <property type="entry name" value="RNase_T2_prok"/>
    <property type="match status" value="1"/>
</dbReference>
<gene>
    <name evidence="3" type="ordered locus">Tery_3279</name>
</gene>
<dbReference type="KEGG" id="ter:Tery_3279"/>
<dbReference type="Pfam" id="PF00445">
    <property type="entry name" value="Ribonuclease_T2"/>
    <property type="match status" value="1"/>
</dbReference>
<dbReference type="Gene3D" id="3.90.730.10">
    <property type="entry name" value="Ribonuclease T2-like"/>
    <property type="match status" value="1"/>
</dbReference>
<evidence type="ECO:0000256" key="1">
    <source>
        <dbReference type="ARBA" id="ARBA00007469"/>
    </source>
</evidence>
<dbReference type="AlphaFoldDB" id="Q10ZD3"/>
<evidence type="ECO:0000313" key="3">
    <source>
        <dbReference type="EMBL" id="ABG52391.1"/>
    </source>
</evidence>